<dbReference type="Pfam" id="PF12937">
    <property type="entry name" value="F-box-like"/>
    <property type="match status" value="1"/>
</dbReference>
<evidence type="ECO:0000259" key="1">
    <source>
        <dbReference type="PROSITE" id="PS50181"/>
    </source>
</evidence>
<dbReference type="InterPro" id="IPR036047">
    <property type="entry name" value="F-box-like_dom_sf"/>
</dbReference>
<evidence type="ECO:0000313" key="2">
    <source>
        <dbReference type="EMBL" id="PMD57087.1"/>
    </source>
</evidence>
<dbReference type="EMBL" id="KZ613847">
    <property type="protein sequence ID" value="PMD57087.1"/>
    <property type="molecule type" value="Genomic_DNA"/>
</dbReference>
<dbReference type="InterPro" id="IPR001810">
    <property type="entry name" value="F-box_dom"/>
</dbReference>
<dbReference type="SUPFAM" id="SSF81383">
    <property type="entry name" value="F-box domain"/>
    <property type="match status" value="1"/>
</dbReference>
<name>A0A2J6T240_9HELO</name>
<protein>
    <recommendedName>
        <fullName evidence="1">F-box domain-containing protein</fullName>
    </recommendedName>
</protein>
<keyword evidence="3" id="KW-1185">Reference proteome</keyword>
<dbReference type="GeneID" id="36583288"/>
<dbReference type="RefSeq" id="XP_024733991.1">
    <property type="nucleotide sequence ID" value="XM_024875208.1"/>
</dbReference>
<sequence>MNALPPELIRQIVSNIPKSSLSSCRLVCQTFNTFAFPTLFSHVPHWLDYKISHQAVLSLVHDAFNRPAVMWSPWASEPTEPVDDIWMGIVWKLLMKADPPGSPLFKEVRGEALERRAQLTPQNFAELSGREEMSQNRLRTGQNRSLLHRSYSGKFDWSGAKL</sequence>
<dbReference type="Gene3D" id="1.20.1280.50">
    <property type="match status" value="1"/>
</dbReference>
<accession>A0A2J6T240</accession>
<evidence type="ECO:0000313" key="3">
    <source>
        <dbReference type="Proteomes" id="UP000235371"/>
    </source>
</evidence>
<dbReference type="OrthoDB" id="4986826at2759"/>
<dbReference type="Proteomes" id="UP000235371">
    <property type="component" value="Unassembled WGS sequence"/>
</dbReference>
<dbReference type="PROSITE" id="PS50181">
    <property type="entry name" value="FBOX"/>
    <property type="match status" value="1"/>
</dbReference>
<reference evidence="2 3" key="1">
    <citation type="submission" date="2016-04" db="EMBL/GenBank/DDBJ databases">
        <title>A degradative enzymes factory behind the ericoid mycorrhizal symbiosis.</title>
        <authorList>
            <consortium name="DOE Joint Genome Institute"/>
            <person name="Martino E."/>
            <person name="Morin E."/>
            <person name="Grelet G."/>
            <person name="Kuo A."/>
            <person name="Kohler A."/>
            <person name="Daghino S."/>
            <person name="Barry K."/>
            <person name="Choi C."/>
            <person name="Cichocki N."/>
            <person name="Clum A."/>
            <person name="Copeland A."/>
            <person name="Hainaut M."/>
            <person name="Haridas S."/>
            <person name="Labutti K."/>
            <person name="Lindquist E."/>
            <person name="Lipzen A."/>
            <person name="Khouja H.-R."/>
            <person name="Murat C."/>
            <person name="Ohm R."/>
            <person name="Olson A."/>
            <person name="Spatafora J."/>
            <person name="Veneault-Fourrey C."/>
            <person name="Henrissat B."/>
            <person name="Grigoriev I."/>
            <person name="Martin F."/>
            <person name="Perotto S."/>
        </authorList>
    </citation>
    <scope>NUCLEOTIDE SEQUENCE [LARGE SCALE GENOMIC DNA]</scope>
    <source>
        <strain evidence="2 3">E</strain>
    </source>
</reference>
<dbReference type="InParanoid" id="A0A2J6T240"/>
<gene>
    <name evidence="2" type="ORF">K444DRAFT_534336</name>
</gene>
<dbReference type="AlphaFoldDB" id="A0A2J6T240"/>
<organism evidence="2 3">
    <name type="scientific">Hyaloscypha bicolor E</name>
    <dbReference type="NCBI Taxonomy" id="1095630"/>
    <lineage>
        <taxon>Eukaryota</taxon>
        <taxon>Fungi</taxon>
        <taxon>Dikarya</taxon>
        <taxon>Ascomycota</taxon>
        <taxon>Pezizomycotina</taxon>
        <taxon>Leotiomycetes</taxon>
        <taxon>Helotiales</taxon>
        <taxon>Hyaloscyphaceae</taxon>
        <taxon>Hyaloscypha</taxon>
        <taxon>Hyaloscypha bicolor</taxon>
    </lineage>
</organism>
<proteinExistence type="predicted"/>
<feature type="domain" description="F-box" evidence="1">
    <location>
        <begin position="1"/>
        <end position="49"/>
    </location>
</feature>